<evidence type="ECO:0000259" key="1">
    <source>
        <dbReference type="Pfam" id="PF13649"/>
    </source>
</evidence>
<dbReference type="AlphaFoldDB" id="A0AAC8YQB6"/>
<dbReference type="EMBL" id="JACICB010000015">
    <property type="protein sequence ID" value="MBB3707822.1"/>
    <property type="molecule type" value="Genomic_DNA"/>
</dbReference>
<reference evidence="2 4" key="1">
    <citation type="submission" date="2016-03" db="EMBL/GenBank/DDBJ databases">
        <title>Complete genome of Aminobacter aminovorans KCTC 2477.</title>
        <authorList>
            <person name="Kim K.M."/>
        </authorList>
    </citation>
    <scope>NUCLEOTIDE SEQUENCE [LARGE SCALE GENOMIC DNA]</scope>
    <source>
        <strain evidence="2 4">KCTC 2477</strain>
    </source>
</reference>
<evidence type="ECO:0000313" key="4">
    <source>
        <dbReference type="Proteomes" id="UP000075755"/>
    </source>
</evidence>
<proteinExistence type="predicted"/>
<sequence length="208" mass="22874">MTSDRQRKTHWDGIYGTKAEDAVSWYQQSPEQSLTLLELVGASPASAVIDIGGGVSHLVDVLLGRGFDDVTVLDISQAALDADRARLGPDASRVTWIRSDVTAWRPDRGYDIWHDRAAFHFLTEASDQETYATVLDSALKPGGHAIIGTFAPDGPEKCSGLPIVRHDAGSIGTLLGDGYELVDTRRHEHRTPWDSVQLFQFSTFRKRG</sequence>
<protein>
    <submittedName>
        <fullName evidence="3">SAM-dependent methyltransferase</fullName>
    </submittedName>
</protein>
<gene>
    <name evidence="2" type="ORF">AA2016_3535</name>
    <name evidence="3" type="ORF">FHS67_004155</name>
</gene>
<dbReference type="GO" id="GO:0032259">
    <property type="term" value="P:methylation"/>
    <property type="evidence" value="ECO:0007669"/>
    <property type="project" value="UniProtKB-KW"/>
</dbReference>
<organism evidence="2 4">
    <name type="scientific">Aminobacter aminovorans</name>
    <name type="common">Chelatobacter heintzii</name>
    <dbReference type="NCBI Taxonomy" id="83263"/>
    <lineage>
        <taxon>Bacteria</taxon>
        <taxon>Pseudomonadati</taxon>
        <taxon>Pseudomonadota</taxon>
        <taxon>Alphaproteobacteria</taxon>
        <taxon>Hyphomicrobiales</taxon>
        <taxon>Phyllobacteriaceae</taxon>
        <taxon>Aminobacter</taxon>
    </lineage>
</organism>
<dbReference type="Pfam" id="PF13649">
    <property type="entry name" value="Methyltransf_25"/>
    <property type="match status" value="1"/>
</dbReference>
<name>A0AAC8YQB6_AMIAI</name>
<dbReference type="KEGG" id="aak:AA2016_3535"/>
<accession>A0AAC8YQB6</accession>
<dbReference type="Proteomes" id="UP000075755">
    <property type="component" value="Chromosome"/>
</dbReference>
<dbReference type="CDD" id="cd02440">
    <property type="entry name" value="AdoMet_MTases"/>
    <property type="match status" value="1"/>
</dbReference>
<dbReference type="EMBL" id="CP015005">
    <property type="protein sequence ID" value="AMS42457.1"/>
    <property type="molecule type" value="Genomic_DNA"/>
</dbReference>
<reference evidence="3 5" key="2">
    <citation type="submission" date="2020-08" db="EMBL/GenBank/DDBJ databases">
        <title>Genomic Encyclopedia of Type Strains, Phase IV (KMG-IV): sequencing the most valuable type-strain genomes for metagenomic binning, comparative biology and taxonomic classification.</title>
        <authorList>
            <person name="Goeker M."/>
        </authorList>
    </citation>
    <scope>NUCLEOTIDE SEQUENCE [LARGE SCALE GENOMIC DNA]</scope>
    <source>
        <strain evidence="3 5">DSM 10368</strain>
    </source>
</reference>
<dbReference type="PANTHER" id="PTHR12843:SF5">
    <property type="entry name" value="EEF1A LYSINE METHYLTRANSFERASE 2"/>
    <property type="match status" value="1"/>
</dbReference>
<dbReference type="RefSeq" id="WP_067961926.1">
    <property type="nucleotide sequence ID" value="NZ_CP015005.1"/>
</dbReference>
<evidence type="ECO:0000313" key="5">
    <source>
        <dbReference type="Proteomes" id="UP000577697"/>
    </source>
</evidence>
<dbReference type="PANTHER" id="PTHR12843">
    <property type="entry name" value="PROTEIN-LYSINE N-METHYLTRANSFERASE METTL10"/>
    <property type="match status" value="1"/>
</dbReference>
<evidence type="ECO:0000313" key="3">
    <source>
        <dbReference type="EMBL" id="MBB3707822.1"/>
    </source>
</evidence>
<evidence type="ECO:0000313" key="2">
    <source>
        <dbReference type="EMBL" id="AMS42457.1"/>
    </source>
</evidence>
<keyword evidence="3" id="KW-0489">Methyltransferase</keyword>
<dbReference type="InterPro" id="IPR041698">
    <property type="entry name" value="Methyltransf_25"/>
</dbReference>
<dbReference type="InterPro" id="IPR029063">
    <property type="entry name" value="SAM-dependent_MTases_sf"/>
</dbReference>
<keyword evidence="5" id="KW-1185">Reference proteome</keyword>
<dbReference type="SUPFAM" id="SSF53335">
    <property type="entry name" value="S-adenosyl-L-methionine-dependent methyltransferases"/>
    <property type="match status" value="1"/>
</dbReference>
<dbReference type="Proteomes" id="UP000577697">
    <property type="component" value="Unassembled WGS sequence"/>
</dbReference>
<dbReference type="Gene3D" id="3.40.50.150">
    <property type="entry name" value="Vaccinia Virus protein VP39"/>
    <property type="match status" value="1"/>
</dbReference>
<feature type="domain" description="Methyltransferase" evidence="1">
    <location>
        <begin position="48"/>
        <end position="143"/>
    </location>
</feature>
<dbReference type="GO" id="GO:0008168">
    <property type="term" value="F:methyltransferase activity"/>
    <property type="evidence" value="ECO:0007669"/>
    <property type="project" value="UniProtKB-KW"/>
</dbReference>
<keyword evidence="3" id="KW-0808">Transferase</keyword>